<evidence type="ECO:0000259" key="7">
    <source>
        <dbReference type="Pfam" id="PF00501"/>
    </source>
</evidence>
<dbReference type="NCBIfam" id="NF001208">
    <property type="entry name" value="PRK00174.1"/>
    <property type="match status" value="1"/>
</dbReference>
<organism evidence="11 12">
    <name type="scientific">Helobdella robusta</name>
    <name type="common">Californian leech</name>
    <dbReference type="NCBI Taxonomy" id="6412"/>
    <lineage>
        <taxon>Eukaryota</taxon>
        <taxon>Metazoa</taxon>
        <taxon>Spiralia</taxon>
        <taxon>Lophotrochozoa</taxon>
        <taxon>Annelida</taxon>
        <taxon>Clitellata</taxon>
        <taxon>Hirudinea</taxon>
        <taxon>Rhynchobdellida</taxon>
        <taxon>Glossiphoniidae</taxon>
        <taxon>Helobdella</taxon>
    </lineage>
</organism>
<comment type="similarity">
    <text evidence="1 5">Belongs to the ATP-dependent AMP-binding enzyme family.</text>
</comment>
<dbReference type="CTD" id="20194579"/>
<dbReference type="GeneID" id="20194579"/>
<dbReference type="STRING" id="6412.T1EDC7"/>
<dbReference type="InterPro" id="IPR045851">
    <property type="entry name" value="AMP-bd_C_sf"/>
</dbReference>
<dbReference type="Proteomes" id="UP000015101">
    <property type="component" value="Unassembled WGS sequence"/>
</dbReference>
<accession>T1EDC7</accession>
<dbReference type="FunFam" id="3.40.50.12780:FF:000001">
    <property type="entry name" value="Acetyl-coenzyme A synthetase"/>
    <property type="match status" value="1"/>
</dbReference>
<reference evidence="10 12" key="2">
    <citation type="journal article" date="2013" name="Nature">
        <title>Insights into bilaterian evolution from three spiralian genomes.</title>
        <authorList>
            <person name="Simakov O."/>
            <person name="Marletaz F."/>
            <person name="Cho S.J."/>
            <person name="Edsinger-Gonzales E."/>
            <person name="Havlak P."/>
            <person name="Hellsten U."/>
            <person name="Kuo D.H."/>
            <person name="Larsson T."/>
            <person name="Lv J."/>
            <person name="Arendt D."/>
            <person name="Savage R."/>
            <person name="Osoegawa K."/>
            <person name="de Jong P."/>
            <person name="Grimwood J."/>
            <person name="Chapman J.A."/>
            <person name="Shapiro H."/>
            <person name="Aerts A."/>
            <person name="Otillar R.P."/>
            <person name="Terry A.Y."/>
            <person name="Boore J.L."/>
            <person name="Grigoriev I.V."/>
            <person name="Lindberg D.R."/>
            <person name="Seaver E.C."/>
            <person name="Weisblat D.A."/>
            <person name="Putnam N.H."/>
            <person name="Rokhsar D.S."/>
        </authorList>
    </citation>
    <scope>NUCLEOTIDE SEQUENCE</scope>
</reference>
<dbReference type="FunCoup" id="T1EDC7">
    <property type="interactions" value="983"/>
</dbReference>
<dbReference type="InterPro" id="IPR042099">
    <property type="entry name" value="ANL_N_sf"/>
</dbReference>
<dbReference type="InParanoid" id="T1EDC7"/>
<dbReference type="GO" id="GO:0019427">
    <property type="term" value="P:acetyl-CoA biosynthetic process from acetate"/>
    <property type="evidence" value="ECO:0007669"/>
    <property type="project" value="InterPro"/>
</dbReference>
<dbReference type="PANTHER" id="PTHR24095">
    <property type="entry name" value="ACETYL-COENZYME A SYNTHETASE"/>
    <property type="match status" value="1"/>
</dbReference>
<dbReference type="Pfam" id="PF16177">
    <property type="entry name" value="ACAS_N"/>
    <property type="match status" value="1"/>
</dbReference>
<keyword evidence="12" id="KW-1185">Reference proteome</keyword>
<keyword evidence="6" id="KW-1133">Transmembrane helix</keyword>
<dbReference type="KEGG" id="hro:HELRODRAFT_102882"/>
<feature type="domain" description="Acetyl-coenzyme A synthetase N-terminal" evidence="9">
    <location>
        <begin position="27"/>
        <end position="88"/>
    </location>
</feature>
<dbReference type="InterPro" id="IPR032387">
    <property type="entry name" value="ACAS_N"/>
</dbReference>
<dbReference type="CDD" id="cd05966">
    <property type="entry name" value="ACS"/>
    <property type="match status" value="1"/>
</dbReference>
<dbReference type="HOGENOM" id="CLU_000022_3_6_1"/>
<feature type="domain" description="AMP-binding enzyme C-terminal" evidence="8">
    <location>
        <begin position="563"/>
        <end position="641"/>
    </location>
</feature>
<dbReference type="SUPFAM" id="SSF56801">
    <property type="entry name" value="Acetyl-CoA synthetase-like"/>
    <property type="match status" value="1"/>
</dbReference>
<dbReference type="AlphaFoldDB" id="T1EDC7"/>
<keyword evidence="4 5" id="KW-0067">ATP-binding</keyword>
<dbReference type="EnsemblMetazoa" id="HelroT102882">
    <property type="protein sequence ID" value="HelroP102882"/>
    <property type="gene ID" value="HelroG102882"/>
</dbReference>
<dbReference type="InterPro" id="IPR000873">
    <property type="entry name" value="AMP-dep_synth/lig_dom"/>
</dbReference>
<dbReference type="Gene3D" id="3.40.50.12780">
    <property type="entry name" value="N-terminal domain of ligase-like"/>
    <property type="match status" value="1"/>
</dbReference>
<evidence type="ECO:0000256" key="5">
    <source>
        <dbReference type="RuleBase" id="RU361147"/>
    </source>
</evidence>
<evidence type="ECO:0000313" key="11">
    <source>
        <dbReference type="EnsemblMetazoa" id="HelroP102882"/>
    </source>
</evidence>
<dbReference type="OrthoDB" id="1706066at2759"/>
<dbReference type="Gene3D" id="3.30.300.30">
    <property type="match status" value="1"/>
</dbReference>
<dbReference type="PANTHER" id="PTHR24095:SF244">
    <property type="entry name" value="ACETYL-COENZYME A SYNTHETASE"/>
    <property type="match status" value="1"/>
</dbReference>
<dbReference type="InterPro" id="IPR011904">
    <property type="entry name" value="Ac_CoA_lig"/>
</dbReference>
<feature type="domain" description="AMP-dependent synthetase/ligase" evidence="7">
    <location>
        <begin position="99"/>
        <end position="508"/>
    </location>
</feature>
<evidence type="ECO:0000256" key="4">
    <source>
        <dbReference type="ARBA" id="ARBA00022840"/>
    </source>
</evidence>
<dbReference type="EMBL" id="AMQM01007036">
    <property type="status" value="NOT_ANNOTATED_CDS"/>
    <property type="molecule type" value="Genomic_DNA"/>
</dbReference>
<keyword evidence="6" id="KW-0812">Transmembrane</keyword>
<dbReference type="GO" id="GO:0005524">
    <property type="term" value="F:ATP binding"/>
    <property type="evidence" value="ECO:0007669"/>
    <property type="project" value="UniProtKB-UniRule"/>
</dbReference>
<feature type="transmembrane region" description="Helical" evidence="6">
    <location>
        <begin position="144"/>
        <end position="166"/>
    </location>
</feature>
<protein>
    <recommendedName>
        <fullName evidence="5">Acetyl-coenzyme A synthetase</fullName>
        <ecNumber evidence="5">6.2.1.1</ecNumber>
    </recommendedName>
</protein>
<dbReference type="Pfam" id="PF13193">
    <property type="entry name" value="AMP-binding_C"/>
    <property type="match status" value="1"/>
</dbReference>
<reference evidence="11" key="3">
    <citation type="submission" date="2015-06" db="UniProtKB">
        <authorList>
            <consortium name="EnsemblMetazoa"/>
        </authorList>
    </citation>
    <scope>IDENTIFICATION</scope>
</reference>
<dbReference type="InterPro" id="IPR020845">
    <property type="entry name" value="AMP-binding_CS"/>
</dbReference>
<comment type="catalytic activity">
    <reaction evidence="5">
        <text>acetate + ATP + CoA = acetyl-CoA + AMP + diphosphate</text>
        <dbReference type="Rhea" id="RHEA:23176"/>
        <dbReference type="ChEBI" id="CHEBI:30089"/>
        <dbReference type="ChEBI" id="CHEBI:30616"/>
        <dbReference type="ChEBI" id="CHEBI:33019"/>
        <dbReference type="ChEBI" id="CHEBI:57287"/>
        <dbReference type="ChEBI" id="CHEBI:57288"/>
        <dbReference type="ChEBI" id="CHEBI:456215"/>
        <dbReference type="EC" id="6.2.1.1"/>
    </reaction>
</comment>
<reference evidence="12" key="1">
    <citation type="submission" date="2012-12" db="EMBL/GenBank/DDBJ databases">
        <authorList>
            <person name="Hellsten U."/>
            <person name="Grimwood J."/>
            <person name="Chapman J.A."/>
            <person name="Shapiro H."/>
            <person name="Aerts A."/>
            <person name="Otillar R.P."/>
            <person name="Terry A.Y."/>
            <person name="Boore J.L."/>
            <person name="Simakov O."/>
            <person name="Marletaz F."/>
            <person name="Cho S.-J."/>
            <person name="Edsinger-Gonzales E."/>
            <person name="Havlak P."/>
            <person name="Kuo D.-H."/>
            <person name="Larsson T."/>
            <person name="Lv J."/>
            <person name="Arendt D."/>
            <person name="Savage R."/>
            <person name="Osoegawa K."/>
            <person name="de Jong P."/>
            <person name="Lindberg D.R."/>
            <person name="Seaver E.C."/>
            <person name="Weisblat D.A."/>
            <person name="Putnam N.H."/>
            <person name="Grigoriev I.V."/>
            <person name="Rokhsar D.S."/>
        </authorList>
    </citation>
    <scope>NUCLEOTIDE SEQUENCE</scope>
</reference>
<evidence type="ECO:0000256" key="1">
    <source>
        <dbReference type="ARBA" id="ARBA00006432"/>
    </source>
</evidence>
<dbReference type="OMA" id="INVSYNC"/>
<evidence type="ECO:0000259" key="9">
    <source>
        <dbReference type="Pfam" id="PF16177"/>
    </source>
</evidence>
<sequence>MSSEEIDIYQPPHHIQTNAHCKSMRDYEAMYKDSIENPTDFWHKIAQTFYWKKLPSLENFSTYNFNSSRSPITIKWMSDGITNVCYNVLDRNVYERKIGDKVAFYWEGNDPKDSSKITYAELLKEVCKFANVLKSKGLTRGDRVAIYMPMIVELLVAMLACARLGIIHSIVFGGYSKESLGNRIQAARAAVIITADGTWRGDKLLNIKEVADGAIDSCASSGFKVEHCIVVRHVTANHNAGENADMDKIGCRPTNKIQFSWQAGRDVWYDDEMSRASDICDVQWMDAEDPLFILYTSGSTGRPKGIMHSQAGYMVYVATTFKYVFDYKEDDVYFCTADIGWITGHSYVCYGPMANGATSVIFEGVPFFPDSSRYWQIVEKYKVNKFYTAPTAIRALMKFGDDFVTRCDRSSLEILGSVGEPINSEAWLWYHNVVGAGRCAIVDTFWQTETGGHLITPLPGATPTKPGSATFPFFGVEPVLLSEDGHVIEGQGEGHLAFKRPWPGMMRAIYENYSQFVSSYFKKFPGYYACGDGARRDKDGYLWITGRIDDMLNVSGHLISTAEVESVLAHHPSIIESAVVAKPHKVKGECLYCFVTLKNGEKFDKELVASIKNLVRVKMAPFAQPDYIQEAPSLPKTRSGKIMRRILRMVAVGDRNIGDTSTLADESVIEELFRLRVE</sequence>
<dbReference type="eggNOG" id="KOG1175">
    <property type="taxonomic scope" value="Eukaryota"/>
</dbReference>
<dbReference type="GO" id="GO:0006085">
    <property type="term" value="P:acetyl-CoA biosynthetic process"/>
    <property type="evidence" value="ECO:0000318"/>
    <property type="project" value="GO_Central"/>
</dbReference>
<dbReference type="PROSITE" id="PS00455">
    <property type="entry name" value="AMP_BINDING"/>
    <property type="match status" value="1"/>
</dbReference>
<evidence type="ECO:0000313" key="12">
    <source>
        <dbReference type="Proteomes" id="UP000015101"/>
    </source>
</evidence>
<dbReference type="GO" id="GO:0016208">
    <property type="term" value="F:AMP binding"/>
    <property type="evidence" value="ECO:0007669"/>
    <property type="project" value="InterPro"/>
</dbReference>
<keyword evidence="3 5" id="KW-0547">Nucleotide-binding</keyword>
<dbReference type="EC" id="6.2.1.1" evidence="5"/>
<dbReference type="InterPro" id="IPR025110">
    <property type="entry name" value="AMP-bd_C"/>
</dbReference>
<dbReference type="NCBIfam" id="TIGR02188">
    <property type="entry name" value="Ac_CoA_lig_AcsA"/>
    <property type="match status" value="1"/>
</dbReference>
<dbReference type="GO" id="GO:0003987">
    <property type="term" value="F:acetate-CoA ligase activity"/>
    <property type="evidence" value="ECO:0000318"/>
    <property type="project" value="GO_Central"/>
</dbReference>
<name>T1EDC7_HELRO</name>
<keyword evidence="2 5" id="KW-0436">Ligase</keyword>
<keyword evidence="6" id="KW-0472">Membrane</keyword>
<evidence type="ECO:0000259" key="8">
    <source>
        <dbReference type="Pfam" id="PF13193"/>
    </source>
</evidence>
<evidence type="ECO:0000256" key="2">
    <source>
        <dbReference type="ARBA" id="ARBA00022598"/>
    </source>
</evidence>
<evidence type="ECO:0000256" key="6">
    <source>
        <dbReference type="SAM" id="Phobius"/>
    </source>
</evidence>
<evidence type="ECO:0000256" key="3">
    <source>
        <dbReference type="ARBA" id="ARBA00022741"/>
    </source>
</evidence>
<gene>
    <name evidence="11" type="primary">20194579</name>
    <name evidence="10" type="ORF">HELRODRAFT_102882</name>
</gene>
<dbReference type="Pfam" id="PF00501">
    <property type="entry name" value="AMP-binding"/>
    <property type="match status" value="1"/>
</dbReference>
<evidence type="ECO:0000313" key="10">
    <source>
        <dbReference type="EMBL" id="ESN95063.1"/>
    </source>
</evidence>
<proteinExistence type="inferred from homology"/>
<dbReference type="EMBL" id="KB097552">
    <property type="protein sequence ID" value="ESN95063.1"/>
    <property type="molecule type" value="Genomic_DNA"/>
</dbReference>
<dbReference type="RefSeq" id="XP_009026949.1">
    <property type="nucleotide sequence ID" value="XM_009028701.1"/>
</dbReference>